<sequence>MDHKVEEFVKKLVDETDVQKEERDGLYNKWLNQVYRIRDEYLKQGKSLEDATHDAMETFEKEGKRRERLAQAIPVRKEWLVLLAGVGFLFTIGQYLYVLIGEKVALFHLLSNIVGHSVVLFLALYRPFLRQRKIWLSLALLFHVLLLIGNAAVHPAARGDHPLWFIGFGGMVLFNVILLYRTVLAYPKDSRTKTHRRILHLVNITLGLITGIPAVFVYWFMIAFGMPAQILFYFFVPLIGWILLYIAQVLLARRYPKAAVSSLALTVIMLGLLWWPWLAGYFQLEIGFGPFHE</sequence>
<proteinExistence type="predicted"/>
<gene>
    <name evidence="2" type="ORF">SAMN05192532_103355</name>
</gene>
<reference evidence="2 3" key="1">
    <citation type="submission" date="2016-10" db="EMBL/GenBank/DDBJ databases">
        <authorList>
            <person name="de Groot N.N."/>
        </authorList>
    </citation>
    <scope>NUCLEOTIDE SEQUENCE [LARGE SCALE GENOMIC DNA]</scope>
    <source>
        <strain evidence="2 3">DSM 23995</strain>
    </source>
</reference>
<feature type="transmembrane region" description="Helical" evidence="1">
    <location>
        <begin position="198"/>
        <end position="224"/>
    </location>
</feature>
<name>A0A1I2D288_9BACI</name>
<dbReference type="RefSeq" id="WP_091660729.1">
    <property type="nucleotide sequence ID" value="NZ_FONT01000003.1"/>
</dbReference>
<feature type="transmembrane region" description="Helical" evidence="1">
    <location>
        <begin position="106"/>
        <end position="125"/>
    </location>
</feature>
<dbReference type="EMBL" id="FONT01000003">
    <property type="protein sequence ID" value="SFE74636.1"/>
    <property type="molecule type" value="Genomic_DNA"/>
</dbReference>
<dbReference type="AlphaFoldDB" id="A0A1I2D288"/>
<feature type="transmembrane region" description="Helical" evidence="1">
    <location>
        <begin position="230"/>
        <end position="251"/>
    </location>
</feature>
<evidence type="ECO:0000313" key="2">
    <source>
        <dbReference type="EMBL" id="SFE74636.1"/>
    </source>
</evidence>
<dbReference type="OrthoDB" id="2435931at2"/>
<feature type="transmembrane region" description="Helical" evidence="1">
    <location>
        <begin position="79"/>
        <end position="100"/>
    </location>
</feature>
<organism evidence="2 3">
    <name type="scientific">Alteribacillus iranensis</name>
    <dbReference type="NCBI Taxonomy" id="930128"/>
    <lineage>
        <taxon>Bacteria</taxon>
        <taxon>Bacillati</taxon>
        <taxon>Bacillota</taxon>
        <taxon>Bacilli</taxon>
        <taxon>Bacillales</taxon>
        <taxon>Bacillaceae</taxon>
        <taxon>Alteribacillus</taxon>
    </lineage>
</organism>
<evidence type="ECO:0000313" key="3">
    <source>
        <dbReference type="Proteomes" id="UP000199516"/>
    </source>
</evidence>
<keyword evidence="1" id="KW-1133">Transmembrane helix</keyword>
<feature type="transmembrane region" description="Helical" evidence="1">
    <location>
        <begin position="163"/>
        <end position="186"/>
    </location>
</feature>
<feature type="transmembrane region" description="Helical" evidence="1">
    <location>
        <begin position="134"/>
        <end position="157"/>
    </location>
</feature>
<dbReference type="Proteomes" id="UP000199516">
    <property type="component" value="Unassembled WGS sequence"/>
</dbReference>
<evidence type="ECO:0000256" key="1">
    <source>
        <dbReference type="SAM" id="Phobius"/>
    </source>
</evidence>
<dbReference type="STRING" id="930128.SAMN05192532_103355"/>
<accession>A0A1I2D288</accession>
<feature type="transmembrane region" description="Helical" evidence="1">
    <location>
        <begin position="258"/>
        <end position="277"/>
    </location>
</feature>
<protein>
    <submittedName>
        <fullName evidence="2">Uncharacterized protein</fullName>
    </submittedName>
</protein>
<keyword evidence="1" id="KW-0812">Transmembrane</keyword>
<keyword evidence="1" id="KW-0472">Membrane</keyword>
<keyword evidence="3" id="KW-1185">Reference proteome</keyword>